<dbReference type="OrthoDB" id="128442at2759"/>
<evidence type="ECO:0008006" key="5">
    <source>
        <dbReference type="Google" id="ProtNLM"/>
    </source>
</evidence>
<dbReference type="EMBL" id="JAGDFL010000189">
    <property type="protein sequence ID" value="KAG7395772.1"/>
    <property type="molecule type" value="Genomic_DNA"/>
</dbReference>
<keyword evidence="1" id="KW-0175">Coiled coil</keyword>
<accession>A0A8T1WP21</accession>
<feature type="region of interest" description="Disordered" evidence="2">
    <location>
        <begin position="1"/>
        <end position="26"/>
    </location>
</feature>
<gene>
    <name evidence="3" type="ORF">PHYBOEH_003207</name>
</gene>
<sequence length="394" mass="45534">MQTPCAPHDPHCYGKQKPRTTTPGTGSNLTRFGNKKRVRRIHLELSHFRDQVQNLELNLKRLKLKKLSPQTNRQDAEKCSLPVWNDIAQRQLKERLRVEQKNEELRQSYAGVAQFSTELAKFWTKYDDDKHELAELMRTKRQRFWDFATEPDEEIFSEQMVLLARLCLNLQQCQIPTKTLYLNSGLSRGNVVVKRDPRVDTGVLFESHCGTTLPFSLDVALKAYWRFFQIEHGDTQYAPFNAADFPMDLFVETFSLQMNVEGLVSDISGKYTCRNYVSDNEVVIVWIEHVNVAEFGGLKFDGLQYQKRGWMKLRRVPHQGPGEQQSLSTVVECHYETVPIFRNGAFDPLQQMQAFITLVHRYHAKLDKAVCDAMGGLLLEEDWKATFVNDGVLA</sequence>
<evidence type="ECO:0000256" key="2">
    <source>
        <dbReference type="SAM" id="MobiDB-lite"/>
    </source>
</evidence>
<proteinExistence type="predicted"/>
<evidence type="ECO:0000256" key="1">
    <source>
        <dbReference type="SAM" id="Coils"/>
    </source>
</evidence>
<name>A0A8T1WP21_9STRA</name>
<organism evidence="3 4">
    <name type="scientific">Phytophthora boehmeriae</name>
    <dbReference type="NCBI Taxonomy" id="109152"/>
    <lineage>
        <taxon>Eukaryota</taxon>
        <taxon>Sar</taxon>
        <taxon>Stramenopiles</taxon>
        <taxon>Oomycota</taxon>
        <taxon>Peronosporomycetes</taxon>
        <taxon>Peronosporales</taxon>
        <taxon>Peronosporaceae</taxon>
        <taxon>Phytophthora</taxon>
    </lineage>
</organism>
<evidence type="ECO:0000313" key="3">
    <source>
        <dbReference type="EMBL" id="KAG7395772.1"/>
    </source>
</evidence>
<dbReference type="Proteomes" id="UP000693981">
    <property type="component" value="Unassembled WGS sequence"/>
</dbReference>
<dbReference type="AlphaFoldDB" id="A0A8T1WP21"/>
<evidence type="ECO:0000313" key="4">
    <source>
        <dbReference type="Proteomes" id="UP000693981"/>
    </source>
</evidence>
<feature type="coiled-coil region" evidence="1">
    <location>
        <begin position="45"/>
        <end position="108"/>
    </location>
</feature>
<protein>
    <recommendedName>
        <fullName evidence="5">M96 mating-specific protein family</fullName>
    </recommendedName>
</protein>
<keyword evidence="4" id="KW-1185">Reference proteome</keyword>
<comment type="caution">
    <text evidence="3">The sequence shown here is derived from an EMBL/GenBank/DDBJ whole genome shotgun (WGS) entry which is preliminary data.</text>
</comment>
<reference evidence="3" key="1">
    <citation type="submission" date="2021-02" db="EMBL/GenBank/DDBJ databases">
        <authorList>
            <person name="Palmer J.M."/>
        </authorList>
    </citation>
    <scope>NUCLEOTIDE SEQUENCE</scope>
    <source>
        <strain evidence="3">SCRP23</strain>
    </source>
</reference>